<name>A0A3N0YUJ5_ANAGA</name>
<evidence type="ECO:0000256" key="5">
    <source>
        <dbReference type="ARBA" id="ARBA00022729"/>
    </source>
</evidence>
<gene>
    <name evidence="11" type="ORF">DPX16_1243</name>
</gene>
<keyword evidence="7 10" id="KW-0520">NAD</keyword>
<dbReference type="GO" id="GO:0003950">
    <property type="term" value="F:NAD+ poly-ADP-ribosyltransferase activity"/>
    <property type="evidence" value="ECO:0007669"/>
    <property type="project" value="TreeGrafter"/>
</dbReference>
<evidence type="ECO:0000313" key="12">
    <source>
        <dbReference type="Proteomes" id="UP000281406"/>
    </source>
</evidence>
<comment type="similarity">
    <text evidence="1 10">Belongs to the Arg-specific ADP-ribosyltransferase family.</text>
</comment>
<keyword evidence="3 10" id="KW-0808">Transferase</keyword>
<dbReference type="Proteomes" id="UP000281406">
    <property type="component" value="Unassembled WGS sequence"/>
</dbReference>
<dbReference type="PANTHER" id="PTHR10339">
    <property type="entry name" value="ADP-RIBOSYLTRANSFERASE"/>
    <property type="match status" value="1"/>
</dbReference>
<reference evidence="11 12" key="1">
    <citation type="submission" date="2018-10" db="EMBL/GenBank/DDBJ databases">
        <title>Genome assembly for a Yunnan-Guizhou Plateau 3E fish, Anabarilius grahami (Regan), and its evolutionary and genetic applications.</title>
        <authorList>
            <person name="Jiang W."/>
        </authorList>
    </citation>
    <scope>NUCLEOTIDE SEQUENCE [LARGE SCALE GENOMIC DNA]</scope>
    <source>
        <strain evidence="11">AG-KIZ</strain>
        <tissue evidence="11">Muscle</tissue>
    </source>
</reference>
<dbReference type="InterPro" id="IPR050999">
    <property type="entry name" value="ADP-ribosyltransferase_ARG"/>
</dbReference>
<feature type="chain" id="PRO_5017844869" description="NAD(P)(+)--arginine ADP-ribosyltransferase" evidence="10">
    <location>
        <begin position="17"/>
        <end position="316"/>
    </location>
</feature>
<dbReference type="FunFam" id="3.90.176.10:FF:000001">
    <property type="entry name" value="NAD(P)(+)--arginine ADP-ribosyltransferase"/>
    <property type="match status" value="1"/>
</dbReference>
<dbReference type="PROSITE" id="PS51996">
    <property type="entry name" value="TR_MART"/>
    <property type="match status" value="1"/>
</dbReference>
<evidence type="ECO:0000256" key="6">
    <source>
        <dbReference type="ARBA" id="ARBA00022857"/>
    </source>
</evidence>
<evidence type="ECO:0000313" key="11">
    <source>
        <dbReference type="EMBL" id="ROL49876.1"/>
    </source>
</evidence>
<feature type="signal peptide" evidence="10">
    <location>
        <begin position="1"/>
        <end position="16"/>
    </location>
</feature>
<keyword evidence="12" id="KW-1185">Reference proteome</keyword>
<protein>
    <recommendedName>
        <fullName evidence="10">NAD(P)(+)--arginine ADP-ribosyltransferase</fullName>
        <ecNumber evidence="10">2.4.2.31</ecNumber>
    </recommendedName>
    <alternativeName>
        <fullName evidence="10">Mono(ADP-ribosyl)transferase</fullName>
    </alternativeName>
</protein>
<proteinExistence type="inferred from homology"/>
<dbReference type="OrthoDB" id="423533at2759"/>
<evidence type="ECO:0000256" key="4">
    <source>
        <dbReference type="ARBA" id="ARBA00022695"/>
    </source>
</evidence>
<comment type="caution">
    <text evidence="11">The sequence shown here is derived from an EMBL/GenBank/DDBJ whole genome shotgun (WGS) entry which is preliminary data.</text>
</comment>
<dbReference type="SUPFAM" id="SSF56399">
    <property type="entry name" value="ADP-ribosylation"/>
    <property type="match status" value="1"/>
</dbReference>
<evidence type="ECO:0000256" key="9">
    <source>
        <dbReference type="ARBA" id="ARBA00047597"/>
    </source>
</evidence>
<dbReference type="PRINTS" id="PR00970">
    <property type="entry name" value="RIBTRNSFRASE"/>
</dbReference>
<evidence type="ECO:0000256" key="3">
    <source>
        <dbReference type="ARBA" id="ARBA00022679"/>
    </source>
</evidence>
<evidence type="ECO:0000256" key="2">
    <source>
        <dbReference type="ARBA" id="ARBA00022676"/>
    </source>
</evidence>
<accession>A0A3N0YUJ5</accession>
<organism evidence="11 12">
    <name type="scientific">Anabarilius grahami</name>
    <name type="common">Kanglang fish</name>
    <name type="synonym">Barilius grahami</name>
    <dbReference type="NCBI Taxonomy" id="495550"/>
    <lineage>
        <taxon>Eukaryota</taxon>
        <taxon>Metazoa</taxon>
        <taxon>Chordata</taxon>
        <taxon>Craniata</taxon>
        <taxon>Vertebrata</taxon>
        <taxon>Euteleostomi</taxon>
        <taxon>Actinopterygii</taxon>
        <taxon>Neopterygii</taxon>
        <taxon>Teleostei</taxon>
        <taxon>Ostariophysi</taxon>
        <taxon>Cypriniformes</taxon>
        <taxon>Xenocyprididae</taxon>
        <taxon>Xenocypridinae</taxon>
        <taxon>Xenocypridinae incertae sedis</taxon>
        <taxon>Anabarilius</taxon>
    </lineage>
</organism>
<keyword evidence="8" id="KW-1015">Disulfide bond</keyword>
<keyword evidence="6 10" id="KW-0521">NADP</keyword>
<sequence>MLLMIEALLLLSAAVGQDHRTADYEGQIIPLDMAENSVDDLYVGCKKTMTCLVETELLQNELNISPGFREAWEEAEKNHEPPADNLKEKNSFAIYVYTNVNNQIYRYFNNAVRSDKQKYKDRTYTWYSLQFLLTEAIQILKESQNGCKLTYRGTKLEFDKNVLNKQVRFGQFASSSLDRTEAVEFGTKSCFEIRTCEGADVAKYSKFPQEKEVLIPPYEKFKVTAVKTVRDDKNLWCDTVFVLKSTGVTSDLNCALLNSPAESITKRSRFRMYQFGRRFGRKPFTLHSRYRGHSFSSLQGIDEDPVTLALHLCSSV</sequence>
<dbReference type="InterPro" id="IPR000768">
    <property type="entry name" value="ART"/>
</dbReference>
<keyword evidence="4" id="KW-0548">Nucleotidyltransferase</keyword>
<dbReference type="Gene3D" id="3.90.176.10">
    <property type="entry name" value="Toxin ADP-ribosyltransferase, Chain A, domain 1"/>
    <property type="match status" value="1"/>
</dbReference>
<evidence type="ECO:0000256" key="8">
    <source>
        <dbReference type="ARBA" id="ARBA00023157"/>
    </source>
</evidence>
<keyword evidence="5 10" id="KW-0732">Signal</keyword>
<dbReference type="GO" id="GO:0106274">
    <property type="term" value="F:NAD+-protein-arginine ADP-ribosyltransferase activity"/>
    <property type="evidence" value="ECO:0007669"/>
    <property type="project" value="UniProtKB-EC"/>
</dbReference>
<dbReference type="AlphaFoldDB" id="A0A3N0YUJ5"/>
<evidence type="ECO:0000256" key="7">
    <source>
        <dbReference type="ARBA" id="ARBA00023027"/>
    </source>
</evidence>
<comment type="catalytic activity">
    <reaction evidence="9 10">
        <text>L-arginyl-[protein] + NAD(+) = N(omega)-(ADP-D-ribosyl)-L-arginyl-[protein] + nicotinamide + H(+)</text>
        <dbReference type="Rhea" id="RHEA:19149"/>
        <dbReference type="Rhea" id="RHEA-COMP:10532"/>
        <dbReference type="Rhea" id="RHEA-COMP:15087"/>
        <dbReference type="ChEBI" id="CHEBI:15378"/>
        <dbReference type="ChEBI" id="CHEBI:17154"/>
        <dbReference type="ChEBI" id="CHEBI:29965"/>
        <dbReference type="ChEBI" id="CHEBI:57540"/>
        <dbReference type="ChEBI" id="CHEBI:142554"/>
        <dbReference type="EC" id="2.4.2.31"/>
    </reaction>
</comment>
<dbReference type="EMBL" id="RJVU01024950">
    <property type="protein sequence ID" value="ROL49876.1"/>
    <property type="molecule type" value="Genomic_DNA"/>
</dbReference>
<dbReference type="PANTHER" id="PTHR10339:SF27">
    <property type="entry name" value="NAD(P)(+)--ARGININE ADP-RIBOSYLTRANSFERASE"/>
    <property type="match status" value="1"/>
</dbReference>
<evidence type="ECO:0000256" key="10">
    <source>
        <dbReference type="RuleBase" id="RU361228"/>
    </source>
</evidence>
<evidence type="ECO:0000256" key="1">
    <source>
        <dbReference type="ARBA" id="ARBA00009558"/>
    </source>
</evidence>
<dbReference type="Pfam" id="PF01129">
    <property type="entry name" value="ART"/>
    <property type="match status" value="1"/>
</dbReference>
<dbReference type="EC" id="2.4.2.31" evidence="10"/>
<dbReference type="GO" id="GO:0016779">
    <property type="term" value="F:nucleotidyltransferase activity"/>
    <property type="evidence" value="ECO:0007669"/>
    <property type="project" value="UniProtKB-KW"/>
</dbReference>
<keyword evidence="2 10" id="KW-0328">Glycosyltransferase</keyword>